<dbReference type="InterPro" id="IPR014001">
    <property type="entry name" value="Helicase_ATP-bd"/>
</dbReference>
<dbReference type="SMART" id="SM00487">
    <property type="entry name" value="DEXDc"/>
    <property type="match status" value="1"/>
</dbReference>
<keyword evidence="3" id="KW-0378">Hydrolase</keyword>
<proteinExistence type="inferred from homology"/>
<dbReference type="GO" id="GO:0005524">
    <property type="term" value="F:ATP binding"/>
    <property type="evidence" value="ECO:0007669"/>
    <property type="project" value="UniProtKB-KW"/>
</dbReference>
<keyword evidence="2" id="KW-0547">Nucleotide-binding</keyword>
<dbReference type="Proteomes" id="UP000663850">
    <property type="component" value="Unassembled WGS sequence"/>
</dbReference>
<dbReference type="GO" id="GO:0005634">
    <property type="term" value="C:nucleus"/>
    <property type="evidence" value="ECO:0007669"/>
    <property type="project" value="TreeGrafter"/>
</dbReference>
<dbReference type="Gene3D" id="3.40.50.300">
    <property type="entry name" value="P-loop containing nucleotide triphosphate hydrolases"/>
    <property type="match status" value="2"/>
</dbReference>
<dbReference type="GO" id="GO:0005694">
    <property type="term" value="C:chromosome"/>
    <property type="evidence" value="ECO:0007669"/>
    <property type="project" value="TreeGrafter"/>
</dbReference>
<dbReference type="PROSITE" id="PS51192">
    <property type="entry name" value="HELICASE_ATP_BIND_1"/>
    <property type="match status" value="1"/>
</dbReference>
<dbReference type="PROSITE" id="PS51194">
    <property type="entry name" value="HELICASE_CTER"/>
    <property type="match status" value="1"/>
</dbReference>
<evidence type="ECO:0000256" key="6">
    <source>
        <dbReference type="ARBA" id="ARBA00034617"/>
    </source>
</evidence>
<dbReference type="PANTHER" id="PTHR13710:SF120">
    <property type="entry name" value="BIFUNCTIONAL 3'-5' EXONUCLEASE_ATP-DEPENDENT HELICASE WRN"/>
    <property type="match status" value="1"/>
</dbReference>
<evidence type="ECO:0000256" key="1">
    <source>
        <dbReference type="ARBA" id="ARBA00005446"/>
    </source>
</evidence>
<dbReference type="SMART" id="SM00490">
    <property type="entry name" value="HELICc"/>
    <property type="match status" value="1"/>
</dbReference>
<evidence type="ECO:0000256" key="3">
    <source>
        <dbReference type="ARBA" id="ARBA00022801"/>
    </source>
</evidence>
<dbReference type="GO" id="GO:0043138">
    <property type="term" value="F:3'-5' DNA helicase activity"/>
    <property type="evidence" value="ECO:0007669"/>
    <property type="project" value="UniProtKB-EC"/>
</dbReference>
<dbReference type="GO" id="GO:0005737">
    <property type="term" value="C:cytoplasm"/>
    <property type="evidence" value="ECO:0007669"/>
    <property type="project" value="TreeGrafter"/>
</dbReference>
<dbReference type="PANTHER" id="PTHR13710">
    <property type="entry name" value="DNA HELICASE RECQ FAMILY MEMBER"/>
    <property type="match status" value="1"/>
</dbReference>
<dbReference type="GO" id="GO:0003677">
    <property type="term" value="F:DNA binding"/>
    <property type="evidence" value="ECO:0007669"/>
    <property type="project" value="UniProtKB-KW"/>
</dbReference>
<keyword evidence="5" id="KW-0238">DNA-binding</keyword>
<evidence type="ECO:0000259" key="10">
    <source>
        <dbReference type="PROSITE" id="PS51194"/>
    </source>
</evidence>
<name>A0A8H3CHL9_9AGAM</name>
<evidence type="ECO:0000259" key="9">
    <source>
        <dbReference type="PROSITE" id="PS51192"/>
    </source>
</evidence>
<comment type="caution">
    <text evidence="11">The sequence shown here is derived from an EMBL/GenBank/DDBJ whole genome shotgun (WGS) entry which is preliminary data.</text>
</comment>
<dbReference type="SUPFAM" id="SSF52540">
    <property type="entry name" value="P-loop containing nucleoside triphosphate hydrolases"/>
    <property type="match status" value="1"/>
</dbReference>
<evidence type="ECO:0000256" key="2">
    <source>
        <dbReference type="ARBA" id="ARBA00022741"/>
    </source>
</evidence>
<feature type="region of interest" description="Disordered" evidence="8">
    <location>
        <begin position="400"/>
        <end position="450"/>
    </location>
</feature>
<evidence type="ECO:0000256" key="4">
    <source>
        <dbReference type="ARBA" id="ARBA00022840"/>
    </source>
</evidence>
<feature type="domain" description="Helicase C-terminal" evidence="10">
    <location>
        <begin position="273"/>
        <end position="427"/>
    </location>
</feature>
<feature type="region of interest" description="Disordered" evidence="8">
    <location>
        <begin position="626"/>
        <end position="654"/>
    </location>
</feature>
<dbReference type="EC" id="5.6.2.4" evidence="7"/>
<feature type="domain" description="Helicase ATP-binding" evidence="9">
    <location>
        <begin position="56"/>
        <end position="235"/>
    </location>
</feature>
<evidence type="ECO:0000313" key="12">
    <source>
        <dbReference type="Proteomes" id="UP000663850"/>
    </source>
</evidence>
<dbReference type="InterPro" id="IPR011545">
    <property type="entry name" value="DEAD/DEAH_box_helicase_dom"/>
</dbReference>
<dbReference type="GO" id="GO:0000724">
    <property type="term" value="P:double-strand break repair via homologous recombination"/>
    <property type="evidence" value="ECO:0007669"/>
    <property type="project" value="TreeGrafter"/>
</dbReference>
<evidence type="ECO:0000313" key="11">
    <source>
        <dbReference type="EMBL" id="CAE6481976.1"/>
    </source>
</evidence>
<reference evidence="11" key="1">
    <citation type="submission" date="2021-01" db="EMBL/GenBank/DDBJ databases">
        <authorList>
            <person name="Kaushik A."/>
        </authorList>
    </citation>
    <scope>NUCLEOTIDE SEQUENCE</scope>
    <source>
        <strain evidence="11">Type strain: AG8-Rh-89/</strain>
    </source>
</reference>
<dbReference type="InterPro" id="IPR002464">
    <property type="entry name" value="DNA/RNA_helicase_DEAH_CS"/>
</dbReference>
<dbReference type="GO" id="GO:0016787">
    <property type="term" value="F:hydrolase activity"/>
    <property type="evidence" value="ECO:0007669"/>
    <property type="project" value="UniProtKB-KW"/>
</dbReference>
<dbReference type="Pfam" id="PF00271">
    <property type="entry name" value="Helicase_C"/>
    <property type="match status" value="1"/>
</dbReference>
<dbReference type="PROSITE" id="PS00690">
    <property type="entry name" value="DEAH_ATP_HELICASE"/>
    <property type="match status" value="1"/>
</dbReference>
<evidence type="ECO:0000256" key="8">
    <source>
        <dbReference type="SAM" id="MobiDB-lite"/>
    </source>
</evidence>
<comment type="similarity">
    <text evidence="1">Belongs to the helicase family. RecQ subfamily.</text>
</comment>
<dbReference type="Pfam" id="PF00270">
    <property type="entry name" value="DEAD"/>
    <property type="match status" value="1"/>
</dbReference>
<keyword evidence="4" id="KW-0067">ATP-binding</keyword>
<evidence type="ECO:0000256" key="7">
    <source>
        <dbReference type="ARBA" id="ARBA00034808"/>
    </source>
</evidence>
<dbReference type="AlphaFoldDB" id="A0A8H3CHL9"/>
<evidence type="ECO:0000256" key="5">
    <source>
        <dbReference type="ARBA" id="ARBA00023125"/>
    </source>
</evidence>
<organism evidence="11 12">
    <name type="scientific">Rhizoctonia solani</name>
    <dbReference type="NCBI Taxonomy" id="456999"/>
    <lineage>
        <taxon>Eukaryota</taxon>
        <taxon>Fungi</taxon>
        <taxon>Dikarya</taxon>
        <taxon>Basidiomycota</taxon>
        <taxon>Agaricomycotina</taxon>
        <taxon>Agaricomycetes</taxon>
        <taxon>Cantharellales</taxon>
        <taxon>Ceratobasidiaceae</taxon>
        <taxon>Rhizoctonia</taxon>
    </lineage>
</organism>
<dbReference type="EMBL" id="CAJMWZ010003980">
    <property type="protein sequence ID" value="CAE6481976.1"/>
    <property type="molecule type" value="Genomic_DNA"/>
</dbReference>
<gene>
    <name evidence="11" type="ORF">RDB_LOCUS75737</name>
</gene>
<comment type="catalytic activity">
    <reaction evidence="6">
        <text>Couples ATP hydrolysis with the unwinding of duplex DNA by translocating in the 3'-5' direction.</text>
        <dbReference type="EC" id="5.6.2.4"/>
    </reaction>
</comment>
<sequence length="729" mass="80774">MPPSRRPGSFVSSLRYGPTNPIAIPSTIRQRYGNLGELMGCHLGLPSIRPFQLDGVLYQVMGTDAVVHAGTGLGKTAIASGLYALPEYANKLTIMVSPLTALQSDMANTFNTKYPTPVAAVVVNSTMDGKELSQVFRDILAGKYRILLISPESLLSSRIRDELLLNPDFKSLVASIVIDEAHCVSVWGSGFRKKYGMLHVVRTYCPKAPIIAMSGTLTPRVIRDLENKLHLGSSYGFINVGNERPELSIVIRRARFPMNSFRDLTFIFNNPHGIHHPLDIPKTFIFMDNKNDAYNAIEVLVSCLPPHLRKLGIIRPFNARHGPQFRADAMKHFMEGNIRVLMSTDAAGMGCDIPDVDITIQWRVAPLSNVLQRWGRTARGDQRTGLVVLIAEPSAYNYNPTIPAPDSHTSKSKSGASTSRKPFKEPLCKGGFRSDTEGAQPELRDDSPLEGTLAMVQTNGCYRKIWTEVFCNTPIPPRVRCCSALICSPELLMETKPIAPPIQEHPVVRIRNPKAGQPHLPTQKELLAWRSRTKHESYPGASWSADGLLSDVLVDYLASIGPIPDYETLGSWLEKKWGWWEIYGHDLAALLIPLQTPYTPIPSQTRTGQKRRATVLELNEPQVHGATSMEVVEDRPPTVAHTPLEKPSQQAPRTKRARIVLPNQGSNAESAITEAQTVVSVTKERKSSQRAPKLSPYETLMTWDAPVYSQQVDSLNTVEQSYEGTGDER</sequence>
<protein>
    <recommendedName>
        <fullName evidence="7">DNA 3'-5' helicase</fullName>
        <ecNumber evidence="7">5.6.2.4</ecNumber>
    </recommendedName>
</protein>
<accession>A0A8H3CHL9</accession>
<dbReference type="InterPro" id="IPR027417">
    <property type="entry name" value="P-loop_NTPase"/>
</dbReference>
<dbReference type="InterPro" id="IPR001650">
    <property type="entry name" value="Helicase_C-like"/>
</dbReference>
<dbReference type="GO" id="GO:0009378">
    <property type="term" value="F:four-way junction helicase activity"/>
    <property type="evidence" value="ECO:0007669"/>
    <property type="project" value="TreeGrafter"/>
</dbReference>
<feature type="compositionally biased region" description="Basic and acidic residues" evidence="8">
    <location>
        <begin position="422"/>
        <end position="447"/>
    </location>
</feature>